<feature type="domain" description="Calpain catalytic" evidence="3">
    <location>
        <begin position="156"/>
        <end position="207"/>
    </location>
</feature>
<dbReference type="InterPro" id="IPR038765">
    <property type="entry name" value="Papain-like_cys_pep_sf"/>
</dbReference>
<evidence type="ECO:0000256" key="2">
    <source>
        <dbReference type="PROSITE-ProRule" id="PRU00239"/>
    </source>
</evidence>
<evidence type="ECO:0000259" key="3">
    <source>
        <dbReference type="PROSITE" id="PS50203"/>
    </source>
</evidence>
<dbReference type="InterPro" id="IPR001300">
    <property type="entry name" value="Peptidase_C2_calpain_cat"/>
</dbReference>
<dbReference type="PROSITE" id="PS50203">
    <property type="entry name" value="CALPAIN_CAT"/>
    <property type="match status" value="1"/>
</dbReference>
<keyword evidence="5" id="KW-1185">Reference proteome</keyword>
<evidence type="ECO:0000256" key="1">
    <source>
        <dbReference type="ARBA" id="ARBA00007623"/>
    </source>
</evidence>
<evidence type="ECO:0000313" key="4">
    <source>
        <dbReference type="EMBL" id="KIH45252.1"/>
    </source>
</evidence>
<dbReference type="Proteomes" id="UP000054047">
    <property type="component" value="Unassembled WGS sequence"/>
</dbReference>
<evidence type="ECO:0000313" key="5">
    <source>
        <dbReference type="Proteomes" id="UP000054047"/>
    </source>
</evidence>
<name>A0A0C2C6H9_9BILA</name>
<dbReference type="EMBL" id="KN773236">
    <property type="protein sequence ID" value="KIH45252.1"/>
    <property type="molecule type" value="Genomic_DNA"/>
</dbReference>
<dbReference type="PANTHER" id="PTHR10183">
    <property type="entry name" value="CALPAIN"/>
    <property type="match status" value="1"/>
</dbReference>
<dbReference type="GO" id="GO:0006508">
    <property type="term" value="P:proteolysis"/>
    <property type="evidence" value="ECO:0007669"/>
    <property type="project" value="InterPro"/>
</dbReference>
<comment type="caution">
    <text evidence="2">Lacks conserved residue(s) required for the propagation of feature annotation.</text>
</comment>
<protein>
    <recommendedName>
        <fullName evidence="3">Calpain catalytic domain-containing protein</fullName>
    </recommendedName>
</protein>
<proteinExistence type="inferred from homology"/>
<dbReference type="SUPFAM" id="SSF54001">
    <property type="entry name" value="Cysteine proteinases"/>
    <property type="match status" value="1"/>
</dbReference>
<dbReference type="AlphaFoldDB" id="A0A0C2C6H9"/>
<dbReference type="PRINTS" id="PR00704">
    <property type="entry name" value="CALPAIN"/>
</dbReference>
<dbReference type="OrthoDB" id="5862110at2759"/>
<comment type="similarity">
    <text evidence="1">Belongs to the peptidase C2 family.</text>
</comment>
<organism evidence="4 5">
    <name type="scientific">Ancylostoma duodenale</name>
    <dbReference type="NCBI Taxonomy" id="51022"/>
    <lineage>
        <taxon>Eukaryota</taxon>
        <taxon>Metazoa</taxon>
        <taxon>Ecdysozoa</taxon>
        <taxon>Nematoda</taxon>
        <taxon>Chromadorea</taxon>
        <taxon>Rhabditida</taxon>
        <taxon>Rhabditina</taxon>
        <taxon>Rhabditomorpha</taxon>
        <taxon>Strongyloidea</taxon>
        <taxon>Ancylostomatidae</taxon>
        <taxon>Ancylostomatinae</taxon>
        <taxon>Ancylostoma</taxon>
    </lineage>
</organism>
<reference evidence="4 5" key="1">
    <citation type="submission" date="2013-12" db="EMBL/GenBank/DDBJ databases">
        <title>Draft genome of the parsitic nematode Ancylostoma duodenale.</title>
        <authorList>
            <person name="Mitreva M."/>
        </authorList>
    </citation>
    <scope>NUCLEOTIDE SEQUENCE [LARGE SCALE GENOMIC DNA]</scope>
    <source>
        <strain evidence="4 5">Zhejiang</strain>
    </source>
</reference>
<accession>A0A0C2C6H9</accession>
<dbReference type="PANTHER" id="PTHR10183:SF433">
    <property type="entry name" value="CALPAIN-A-RELATED"/>
    <property type="match status" value="1"/>
</dbReference>
<dbReference type="InterPro" id="IPR022684">
    <property type="entry name" value="Calpain_cysteine_protease"/>
</dbReference>
<sequence length="207" mass="22720">MSGDPHFFMASAYTSKLPYSALIVLEALILEQNAQILKLPLKLSQLAYLGLSNIMSSGGMETIVQKMLGEAAHRFLGINPETGAIIGAIAGNIIFNMGGRGNSLTGIGKIILDNIISGKYKRDVHPFVPPVPTPGAATFGLNFHEEREKCLNNKVLFEDPEFPAADRSIYYKTPPDQHIEWKRPGQIVEDPQLIVGEKSRFDVKQVS</sequence>
<dbReference type="Pfam" id="PF00648">
    <property type="entry name" value="Peptidase_C2"/>
    <property type="match status" value="1"/>
</dbReference>
<gene>
    <name evidence="4" type="ORF">ANCDUO_24711</name>
</gene>
<dbReference type="GO" id="GO:0005737">
    <property type="term" value="C:cytoplasm"/>
    <property type="evidence" value="ECO:0007669"/>
    <property type="project" value="TreeGrafter"/>
</dbReference>
<dbReference type="GO" id="GO:0004198">
    <property type="term" value="F:calcium-dependent cysteine-type endopeptidase activity"/>
    <property type="evidence" value="ECO:0007669"/>
    <property type="project" value="InterPro"/>
</dbReference>